<proteinExistence type="predicted"/>
<dbReference type="EMBL" id="JBFTWV010000040">
    <property type="protein sequence ID" value="KAL2794867.1"/>
    <property type="molecule type" value="Genomic_DNA"/>
</dbReference>
<evidence type="ECO:0000256" key="1">
    <source>
        <dbReference type="SAM" id="MobiDB-lite"/>
    </source>
</evidence>
<keyword evidence="4" id="KW-1185">Reference proteome</keyword>
<evidence type="ECO:0000313" key="4">
    <source>
        <dbReference type="Proteomes" id="UP001610563"/>
    </source>
</evidence>
<feature type="domain" description="DUF7514" evidence="2">
    <location>
        <begin position="206"/>
        <end position="374"/>
    </location>
</feature>
<protein>
    <recommendedName>
        <fullName evidence="2">DUF7514 domain-containing protein</fullName>
    </recommendedName>
</protein>
<comment type="caution">
    <text evidence="3">The sequence shown here is derived from an EMBL/GenBank/DDBJ whole genome shotgun (WGS) entry which is preliminary data.</text>
</comment>
<accession>A0ABR4G770</accession>
<organism evidence="3 4">
    <name type="scientific">Aspergillus keveii</name>
    <dbReference type="NCBI Taxonomy" id="714993"/>
    <lineage>
        <taxon>Eukaryota</taxon>
        <taxon>Fungi</taxon>
        <taxon>Dikarya</taxon>
        <taxon>Ascomycota</taxon>
        <taxon>Pezizomycotina</taxon>
        <taxon>Eurotiomycetes</taxon>
        <taxon>Eurotiomycetidae</taxon>
        <taxon>Eurotiales</taxon>
        <taxon>Aspergillaceae</taxon>
        <taxon>Aspergillus</taxon>
        <taxon>Aspergillus subgen. Nidulantes</taxon>
    </lineage>
</organism>
<gene>
    <name evidence="3" type="ORF">BJX66DRAFT_325063</name>
</gene>
<dbReference type="Pfam" id="PF24355">
    <property type="entry name" value="DUF7514"/>
    <property type="match status" value="1"/>
</dbReference>
<name>A0ABR4G770_9EURO</name>
<feature type="region of interest" description="Disordered" evidence="1">
    <location>
        <begin position="72"/>
        <end position="91"/>
    </location>
</feature>
<feature type="region of interest" description="Disordered" evidence="1">
    <location>
        <begin position="137"/>
        <end position="161"/>
    </location>
</feature>
<dbReference type="Proteomes" id="UP001610563">
    <property type="component" value="Unassembled WGS sequence"/>
</dbReference>
<feature type="compositionally biased region" description="Polar residues" evidence="1">
    <location>
        <begin position="76"/>
        <end position="85"/>
    </location>
</feature>
<evidence type="ECO:0000313" key="3">
    <source>
        <dbReference type="EMBL" id="KAL2794867.1"/>
    </source>
</evidence>
<evidence type="ECO:0000259" key="2">
    <source>
        <dbReference type="Pfam" id="PF24355"/>
    </source>
</evidence>
<dbReference type="InterPro" id="IPR055936">
    <property type="entry name" value="DUF7514"/>
</dbReference>
<sequence>MSNVNNTSTCTKCGRVFAPAGQGNCSLQCNPIWTDHAGALEQLETSMQQGGGNVTNAAAETFIAAREDNLTREVQRQSPEPTVPTNGGGAADVDRITAEKQRVVDTALAEIADFECKVIENDVARGRLTTEEGKQMLKSNPEPVPWNLQSKAHDRSSGPRRGWSGFMSPDHRQNSYPVGIQGIPTAMPFGHFFRPADEPAAHQGWGPLITDSKQPTPLFTQLLDAIFTYFTNTPPVDSRGFDPVKYASVFTALLYSDNNNLSRRYYMFASENHMPAPEQFAYQAMTIFYRTHHIQHLMNGQTPVLTRDGFHLVMLRDTLGDPEIQYQRFNAFLAAHGGDLVDPMTGRRFPSVPIPRDSVPREMDSETWSREAQMTRDFNEELGVYLEGLNRMGAWRHDMTMASMSPGVWQEIDGIPL</sequence>
<reference evidence="3 4" key="1">
    <citation type="submission" date="2024-07" db="EMBL/GenBank/DDBJ databases">
        <title>Section-level genome sequencing and comparative genomics of Aspergillus sections Usti and Cavernicolus.</title>
        <authorList>
            <consortium name="Lawrence Berkeley National Laboratory"/>
            <person name="Nybo J.L."/>
            <person name="Vesth T.C."/>
            <person name="Theobald S."/>
            <person name="Frisvad J.C."/>
            <person name="Larsen T.O."/>
            <person name="Kjaerboelling I."/>
            <person name="Rothschild-Mancinelli K."/>
            <person name="Lyhne E.K."/>
            <person name="Kogle M.E."/>
            <person name="Barry K."/>
            <person name="Clum A."/>
            <person name="Na H."/>
            <person name="Ledsgaard L."/>
            <person name="Lin J."/>
            <person name="Lipzen A."/>
            <person name="Kuo A."/>
            <person name="Riley R."/>
            <person name="Mondo S."/>
            <person name="Labutti K."/>
            <person name="Haridas S."/>
            <person name="Pangalinan J."/>
            <person name="Salamov A.A."/>
            <person name="Simmons B.A."/>
            <person name="Magnuson J.K."/>
            <person name="Chen J."/>
            <person name="Drula E."/>
            <person name="Henrissat B."/>
            <person name="Wiebenga A."/>
            <person name="Lubbers R.J."/>
            <person name="Gomes A.C."/>
            <person name="Makela M.R."/>
            <person name="Stajich J."/>
            <person name="Grigoriev I.V."/>
            <person name="Mortensen U.H."/>
            <person name="De Vries R.P."/>
            <person name="Baker S.E."/>
            <person name="Andersen M.R."/>
        </authorList>
    </citation>
    <scope>NUCLEOTIDE SEQUENCE [LARGE SCALE GENOMIC DNA]</scope>
    <source>
        <strain evidence="3 4">CBS 209.92</strain>
    </source>
</reference>